<feature type="compositionally biased region" description="Basic and acidic residues" evidence="1">
    <location>
        <begin position="54"/>
        <end position="63"/>
    </location>
</feature>
<dbReference type="AlphaFoldDB" id="A0AAW0N494"/>
<dbReference type="Proteomes" id="UP001460270">
    <property type="component" value="Unassembled WGS sequence"/>
</dbReference>
<organism evidence="2 3">
    <name type="scientific">Mugilogobius chulae</name>
    <name type="common">yellowstripe goby</name>
    <dbReference type="NCBI Taxonomy" id="88201"/>
    <lineage>
        <taxon>Eukaryota</taxon>
        <taxon>Metazoa</taxon>
        <taxon>Chordata</taxon>
        <taxon>Craniata</taxon>
        <taxon>Vertebrata</taxon>
        <taxon>Euteleostomi</taxon>
        <taxon>Actinopterygii</taxon>
        <taxon>Neopterygii</taxon>
        <taxon>Teleostei</taxon>
        <taxon>Neoteleostei</taxon>
        <taxon>Acanthomorphata</taxon>
        <taxon>Gobiaria</taxon>
        <taxon>Gobiiformes</taxon>
        <taxon>Gobioidei</taxon>
        <taxon>Gobiidae</taxon>
        <taxon>Gobionellinae</taxon>
        <taxon>Mugilogobius</taxon>
    </lineage>
</organism>
<keyword evidence="3" id="KW-1185">Reference proteome</keyword>
<gene>
    <name evidence="2" type="ORF">WMY93_023442</name>
</gene>
<feature type="compositionally biased region" description="Polar residues" evidence="1">
    <location>
        <begin position="16"/>
        <end position="30"/>
    </location>
</feature>
<dbReference type="EMBL" id="JBBPFD010000017">
    <property type="protein sequence ID" value="KAK7891479.1"/>
    <property type="molecule type" value="Genomic_DNA"/>
</dbReference>
<protein>
    <submittedName>
        <fullName evidence="2">Uncharacterized protein</fullName>
    </submittedName>
</protein>
<evidence type="ECO:0000313" key="3">
    <source>
        <dbReference type="Proteomes" id="UP001460270"/>
    </source>
</evidence>
<feature type="region of interest" description="Disordered" evidence="1">
    <location>
        <begin position="1"/>
        <end position="77"/>
    </location>
</feature>
<accession>A0AAW0N494</accession>
<reference evidence="3" key="1">
    <citation type="submission" date="2024-04" db="EMBL/GenBank/DDBJ databases">
        <title>Salinicola lusitanus LLJ914,a marine bacterium isolated from the Okinawa Trough.</title>
        <authorList>
            <person name="Li J."/>
        </authorList>
    </citation>
    <scope>NUCLEOTIDE SEQUENCE [LARGE SCALE GENOMIC DNA]</scope>
</reference>
<evidence type="ECO:0000256" key="1">
    <source>
        <dbReference type="SAM" id="MobiDB-lite"/>
    </source>
</evidence>
<sequence>MTVRQTPVGRPLRAQVNHTVTHMNRESGMSQLRADLGRTERLRDSPSAPANKQDSTRSSERKPTTPTANPHRAVTEEHHIYYQHDLEQQSPQTPRAVQQT</sequence>
<proteinExistence type="predicted"/>
<name>A0AAW0N494_9GOBI</name>
<evidence type="ECO:0000313" key="2">
    <source>
        <dbReference type="EMBL" id="KAK7891479.1"/>
    </source>
</evidence>
<comment type="caution">
    <text evidence="2">The sequence shown here is derived from an EMBL/GenBank/DDBJ whole genome shotgun (WGS) entry which is preliminary data.</text>
</comment>
<feature type="compositionally biased region" description="Basic and acidic residues" evidence="1">
    <location>
        <begin position="35"/>
        <end position="44"/>
    </location>
</feature>